<dbReference type="EMBL" id="BMUB01000010">
    <property type="protein sequence ID" value="GGU87472.1"/>
    <property type="molecule type" value="Genomic_DNA"/>
</dbReference>
<proteinExistence type="predicted"/>
<reference evidence="2" key="2">
    <citation type="submission" date="2020-09" db="EMBL/GenBank/DDBJ databases">
        <authorList>
            <person name="Sun Q."/>
            <person name="Ohkuma M."/>
        </authorList>
    </citation>
    <scope>NUCLEOTIDE SEQUENCE</scope>
    <source>
        <strain evidence="2">JCM 4434</strain>
    </source>
</reference>
<dbReference type="Proteomes" id="UP000610124">
    <property type="component" value="Unassembled WGS sequence"/>
</dbReference>
<dbReference type="AlphaFoldDB" id="A0A8H9HT87"/>
<feature type="region of interest" description="Disordered" evidence="1">
    <location>
        <begin position="1"/>
        <end position="103"/>
    </location>
</feature>
<reference evidence="2" key="1">
    <citation type="journal article" date="2014" name="Int. J. Syst. Evol. Microbiol.">
        <title>Complete genome sequence of Corynebacterium casei LMG S-19264T (=DSM 44701T), isolated from a smear-ripened cheese.</title>
        <authorList>
            <consortium name="US DOE Joint Genome Institute (JGI-PGF)"/>
            <person name="Walter F."/>
            <person name="Albersmeier A."/>
            <person name="Kalinowski J."/>
            <person name="Ruckert C."/>
        </authorList>
    </citation>
    <scope>NUCLEOTIDE SEQUENCE</scope>
    <source>
        <strain evidence="2">JCM 4434</strain>
    </source>
</reference>
<gene>
    <name evidence="2" type="ORF">GCM10010502_44930</name>
</gene>
<name>A0A8H9HT87_KITAU</name>
<accession>A0A8H9HT87</accession>
<protein>
    <submittedName>
        <fullName evidence="2">Uncharacterized protein</fullName>
    </submittedName>
</protein>
<evidence type="ECO:0000256" key="1">
    <source>
        <dbReference type="SAM" id="MobiDB-lite"/>
    </source>
</evidence>
<evidence type="ECO:0000313" key="2">
    <source>
        <dbReference type="EMBL" id="GGU87472.1"/>
    </source>
</evidence>
<evidence type="ECO:0000313" key="3">
    <source>
        <dbReference type="Proteomes" id="UP000610124"/>
    </source>
</evidence>
<sequence>MFGAATLTRATDIGAGAGPTSPVPARARRRAEQPGHPDTPAAEHLAPTLLQADALVTPAPEPAREAKDVVTLPPSGSRPAGRERGPVGSRALARAGRSSPGCP</sequence>
<comment type="caution">
    <text evidence="2">The sequence shown here is derived from an EMBL/GenBank/DDBJ whole genome shotgun (WGS) entry which is preliminary data.</text>
</comment>
<organism evidence="2 3">
    <name type="scientific">Kitasatospora aureofaciens</name>
    <name type="common">Streptomyces aureofaciens</name>
    <dbReference type="NCBI Taxonomy" id="1894"/>
    <lineage>
        <taxon>Bacteria</taxon>
        <taxon>Bacillati</taxon>
        <taxon>Actinomycetota</taxon>
        <taxon>Actinomycetes</taxon>
        <taxon>Kitasatosporales</taxon>
        <taxon>Streptomycetaceae</taxon>
        <taxon>Kitasatospora</taxon>
    </lineage>
</organism>